<evidence type="ECO:0000256" key="14">
    <source>
        <dbReference type="SAM" id="Coils"/>
    </source>
</evidence>
<evidence type="ECO:0000256" key="11">
    <source>
        <dbReference type="ARBA" id="ARBA00023254"/>
    </source>
</evidence>
<evidence type="ECO:0000256" key="2">
    <source>
        <dbReference type="ARBA" id="ARBA00004611"/>
    </source>
</evidence>
<evidence type="ECO:0000256" key="6">
    <source>
        <dbReference type="ARBA" id="ARBA00022846"/>
    </source>
</evidence>
<accession>A0A7S4F452</accession>
<dbReference type="PANTHER" id="PTHR19265">
    <property type="entry name" value="MEIOSIS-SPECIFIC NUCLEAR STRUCTURAL PROTEIN 1"/>
    <property type="match status" value="1"/>
</dbReference>
<comment type="function">
    <text evidence="13">Microtubule inner protein (MIP) part of the dynein-decorated doublet microtubules (DMTs) in cilia axoneme, which is required for motile cilia beating. May play a role in the control of meiotic division and germ cell differentiation through regulation of pairing and recombination during meiosis. Required for sperm flagella assembly. May play a role in the assembly and function of the outer dynein arm-docking complex (ODA-DC). ODA-DC mediates outer dynein arms (ODA) binding onto the axonemal doublet microtubules.</text>
</comment>
<evidence type="ECO:0000259" key="16">
    <source>
        <dbReference type="Pfam" id="PF13868"/>
    </source>
</evidence>
<keyword evidence="11" id="KW-0469">Meiosis</keyword>
<proteinExistence type="inferred from homology"/>
<organism evidence="17">
    <name type="scientific">Chrysotila carterae</name>
    <name type="common">Marine alga</name>
    <name type="synonym">Syracosphaera carterae</name>
    <dbReference type="NCBI Taxonomy" id="13221"/>
    <lineage>
        <taxon>Eukaryota</taxon>
        <taxon>Haptista</taxon>
        <taxon>Haptophyta</taxon>
        <taxon>Prymnesiophyceae</taxon>
        <taxon>Isochrysidales</taxon>
        <taxon>Isochrysidaceae</taxon>
        <taxon>Chrysotila</taxon>
    </lineage>
</organism>
<keyword evidence="7 14" id="KW-0175">Coiled coil</keyword>
<keyword evidence="10" id="KW-0539">Nucleus</keyword>
<keyword evidence="6" id="KW-0282">Flagellum</keyword>
<sequence length="474" mass="56440">MSSSRRFESKLQSQRISEAKTQELQSYLKTDKMLGENFRSDDRVVAMRHNKEMMNATKEHFMQTQLEAAESSRMRGAQLRDQEERLVAAVASKKAEKTRELKNIQRVVEQSEELRELEEKLKAAYVNKEREAQLYESAALAAEMDAKEAEIAKEMEEQRQRGLQAEAYREYLREQDGVAMRRQLDEQIAEKEHRKQQAYDEFLREKEMVDKVVAAIMDEELQEQKARHAKEEETRRYIDEFIAERENYKAQRAAEIEAENEEIREYAEKVMTREAELRAARERDQNNKDAILEQLSAEMARRQADAEEMENLRNELIIQENEERIIQKEKEKMERAVQQRLDVALANEYQRQLKAIKREEEKKEEEAFRVAMMEKFAEDDRIDMLNAQRRREKQQEHRKQIEVLLEQRREQFAAERARELHEHEMESRVAEIRRQIIEEERKRMLAAAAKNLGLHHLPKGVLSSEDDKKLFQNA</sequence>
<evidence type="ECO:0000256" key="12">
    <source>
        <dbReference type="ARBA" id="ARBA00023273"/>
    </source>
</evidence>
<reference evidence="17" key="1">
    <citation type="submission" date="2021-01" db="EMBL/GenBank/DDBJ databases">
        <authorList>
            <person name="Corre E."/>
            <person name="Pelletier E."/>
            <person name="Niang G."/>
            <person name="Scheremetjew M."/>
            <person name="Finn R."/>
            <person name="Kale V."/>
            <person name="Holt S."/>
            <person name="Cochrane G."/>
            <person name="Meng A."/>
            <person name="Brown T."/>
            <person name="Cohen L."/>
        </authorList>
    </citation>
    <scope>NUCLEOTIDE SEQUENCE</scope>
    <source>
        <strain evidence="17">CCMP645</strain>
    </source>
</reference>
<evidence type="ECO:0000256" key="1">
    <source>
        <dbReference type="ARBA" id="ARBA00004123"/>
    </source>
</evidence>
<dbReference type="PANTHER" id="PTHR19265:SF0">
    <property type="entry name" value="MEIOSIS-SPECIFIC NUCLEAR STRUCTURAL PROTEIN 1"/>
    <property type="match status" value="1"/>
</dbReference>
<evidence type="ECO:0000256" key="13">
    <source>
        <dbReference type="ARBA" id="ARBA00046114"/>
    </source>
</evidence>
<keyword evidence="9" id="KW-0206">Cytoskeleton</keyword>
<evidence type="ECO:0000256" key="10">
    <source>
        <dbReference type="ARBA" id="ARBA00023242"/>
    </source>
</evidence>
<keyword evidence="12" id="KW-0966">Cell projection</keyword>
<feature type="domain" description="Trichohyalin-plectin-homology" evidence="16">
    <location>
        <begin position="108"/>
        <end position="453"/>
    </location>
</feature>
<comment type="subcellular location">
    <subcellularLocation>
        <location evidence="2">Cytoplasm</location>
        <location evidence="2">Cytoskeleton</location>
        <location evidence="2">Flagellum axoneme</location>
    </subcellularLocation>
    <subcellularLocation>
        <location evidence="1">Nucleus</location>
    </subcellularLocation>
</comment>
<dbReference type="AlphaFoldDB" id="A0A7S4F452"/>
<protein>
    <recommendedName>
        <fullName evidence="4">Meiosis-specific nuclear structural protein 1</fullName>
    </recommendedName>
</protein>
<dbReference type="Pfam" id="PF13868">
    <property type="entry name" value="TPH"/>
    <property type="match status" value="1"/>
</dbReference>
<feature type="compositionally biased region" description="Basic and acidic residues" evidence="15">
    <location>
        <begin position="465"/>
        <end position="474"/>
    </location>
</feature>
<dbReference type="GO" id="GO:0005634">
    <property type="term" value="C:nucleus"/>
    <property type="evidence" value="ECO:0007669"/>
    <property type="project" value="UniProtKB-SubCell"/>
</dbReference>
<evidence type="ECO:0000256" key="3">
    <source>
        <dbReference type="ARBA" id="ARBA00009158"/>
    </source>
</evidence>
<keyword evidence="5" id="KW-0963">Cytoplasm</keyword>
<dbReference type="GO" id="GO:0051321">
    <property type="term" value="P:meiotic cell cycle"/>
    <property type="evidence" value="ECO:0007669"/>
    <property type="project" value="UniProtKB-KW"/>
</dbReference>
<evidence type="ECO:0000256" key="7">
    <source>
        <dbReference type="ARBA" id="ARBA00023054"/>
    </source>
</evidence>
<evidence type="ECO:0000256" key="5">
    <source>
        <dbReference type="ARBA" id="ARBA00022490"/>
    </source>
</evidence>
<keyword evidence="8" id="KW-0969">Cilium</keyword>
<evidence type="ECO:0000256" key="15">
    <source>
        <dbReference type="SAM" id="MobiDB-lite"/>
    </source>
</evidence>
<feature type="region of interest" description="Disordered" evidence="15">
    <location>
        <begin position="455"/>
        <end position="474"/>
    </location>
</feature>
<evidence type="ECO:0000256" key="8">
    <source>
        <dbReference type="ARBA" id="ARBA00023069"/>
    </source>
</evidence>
<evidence type="ECO:0000313" key="17">
    <source>
        <dbReference type="EMBL" id="CAE0770874.1"/>
    </source>
</evidence>
<evidence type="ECO:0000256" key="4">
    <source>
        <dbReference type="ARBA" id="ARBA00014813"/>
    </source>
</evidence>
<gene>
    <name evidence="17" type="ORF">PCAR00345_LOCUS23486</name>
</gene>
<name>A0A7S4F452_CHRCT</name>
<feature type="region of interest" description="Disordered" evidence="15">
    <location>
        <begin position="1"/>
        <end position="23"/>
    </location>
</feature>
<evidence type="ECO:0000256" key="9">
    <source>
        <dbReference type="ARBA" id="ARBA00023212"/>
    </source>
</evidence>
<dbReference type="EMBL" id="HBIZ01036863">
    <property type="protein sequence ID" value="CAE0770874.1"/>
    <property type="molecule type" value="Transcribed_RNA"/>
</dbReference>
<feature type="coiled-coil region" evidence="14">
    <location>
        <begin position="94"/>
        <end position="442"/>
    </location>
</feature>
<dbReference type="InterPro" id="IPR026504">
    <property type="entry name" value="MNS1"/>
</dbReference>
<comment type="similarity">
    <text evidence="3">Belongs to the MNS1 family.</text>
</comment>
<dbReference type="InterPro" id="IPR043597">
    <property type="entry name" value="TPH_dom"/>
</dbReference>